<dbReference type="AlphaFoldDB" id="A0A6G1KXK4"/>
<dbReference type="SUPFAM" id="SSF53335">
    <property type="entry name" value="S-adenosyl-L-methionine-dependent methyltransferases"/>
    <property type="match status" value="1"/>
</dbReference>
<dbReference type="InterPro" id="IPR029063">
    <property type="entry name" value="SAM-dependent_MTases_sf"/>
</dbReference>
<evidence type="ECO:0000313" key="3">
    <source>
        <dbReference type="Proteomes" id="UP000799436"/>
    </source>
</evidence>
<evidence type="ECO:0000313" key="2">
    <source>
        <dbReference type="EMBL" id="KAF2765327.1"/>
    </source>
</evidence>
<name>A0A6G1KXK4_9PEZI</name>
<reference evidence="2" key="1">
    <citation type="journal article" date="2020" name="Stud. Mycol.">
        <title>101 Dothideomycetes genomes: a test case for predicting lifestyles and emergence of pathogens.</title>
        <authorList>
            <person name="Haridas S."/>
            <person name="Albert R."/>
            <person name="Binder M."/>
            <person name="Bloem J."/>
            <person name="Labutti K."/>
            <person name="Salamov A."/>
            <person name="Andreopoulos B."/>
            <person name="Baker S."/>
            <person name="Barry K."/>
            <person name="Bills G."/>
            <person name="Bluhm B."/>
            <person name="Cannon C."/>
            <person name="Castanera R."/>
            <person name="Culley D."/>
            <person name="Daum C."/>
            <person name="Ezra D."/>
            <person name="Gonzalez J."/>
            <person name="Henrissat B."/>
            <person name="Kuo A."/>
            <person name="Liang C."/>
            <person name="Lipzen A."/>
            <person name="Lutzoni F."/>
            <person name="Magnuson J."/>
            <person name="Mondo S."/>
            <person name="Nolan M."/>
            <person name="Ohm R."/>
            <person name="Pangilinan J."/>
            <person name="Park H.-J."/>
            <person name="Ramirez L."/>
            <person name="Alfaro M."/>
            <person name="Sun H."/>
            <person name="Tritt A."/>
            <person name="Yoshinaga Y."/>
            <person name="Zwiers L.-H."/>
            <person name="Turgeon B."/>
            <person name="Goodwin S."/>
            <person name="Spatafora J."/>
            <person name="Crous P."/>
            <person name="Grigoriev I."/>
        </authorList>
    </citation>
    <scope>NUCLEOTIDE SEQUENCE</scope>
    <source>
        <strain evidence="2">CBS 116005</strain>
    </source>
</reference>
<dbReference type="OrthoDB" id="3943599at2759"/>
<keyword evidence="2" id="KW-0808">Transferase</keyword>
<proteinExistence type="predicted"/>
<dbReference type="PANTHER" id="PTHR43591:SF110">
    <property type="entry name" value="RHODANESE DOMAIN-CONTAINING PROTEIN"/>
    <property type="match status" value="1"/>
</dbReference>
<keyword evidence="2" id="KW-0489">Methyltransferase</keyword>
<protein>
    <submittedName>
        <fullName evidence="2">S-adenosyl-L-methionine-dependent methyltransferase</fullName>
    </submittedName>
</protein>
<dbReference type="GO" id="GO:0032259">
    <property type="term" value="P:methylation"/>
    <property type="evidence" value="ECO:0007669"/>
    <property type="project" value="UniProtKB-KW"/>
</dbReference>
<gene>
    <name evidence="2" type="ORF">EJ03DRAFT_210668</name>
</gene>
<dbReference type="InterPro" id="IPR041698">
    <property type="entry name" value="Methyltransf_25"/>
</dbReference>
<dbReference type="Gene3D" id="3.40.50.150">
    <property type="entry name" value="Vaccinia Virus protein VP39"/>
    <property type="match status" value="1"/>
</dbReference>
<dbReference type="PANTHER" id="PTHR43591">
    <property type="entry name" value="METHYLTRANSFERASE"/>
    <property type="match status" value="1"/>
</dbReference>
<dbReference type="CDD" id="cd02440">
    <property type="entry name" value="AdoMet_MTases"/>
    <property type="match status" value="1"/>
</dbReference>
<evidence type="ECO:0000259" key="1">
    <source>
        <dbReference type="Pfam" id="PF13649"/>
    </source>
</evidence>
<keyword evidence="3" id="KW-1185">Reference proteome</keyword>
<dbReference type="Pfam" id="PF13649">
    <property type="entry name" value="Methyltransf_25"/>
    <property type="match status" value="1"/>
</dbReference>
<dbReference type="Proteomes" id="UP000799436">
    <property type="component" value="Unassembled WGS sequence"/>
</dbReference>
<organism evidence="2 3">
    <name type="scientific">Teratosphaeria nubilosa</name>
    <dbReference type="NCBI Taxonomy" id="161662"/>
    <lineage>
        <taxon>Eukaryota</taxon>
        <taxon>Fungi</taxon>
        <taxon>Dikarya</taxon>
        <taxon>Ascomycota</taxon>
        <taxon>Pezizomycotina</taxon>
        <taxon>Dothideomycetes</taxon>
        <taxon>Dothideomycetidae</taxon>
        <taxon>Mycosphaerellales</taxon>
        <taxon>Teratosphaeriaceae</taxon>
        <taxon>Teratosphaeria</taxon>
    </lineage>
</organism>
<sequence>MSSNAEDSWGSHDYDRTEQLTKPPAISMVELAHQLSPLDGNSASVLELGCGTGFLTMELAHRFPDTPILATDISEGMLEKVKRLKISPQVNLMQLDAVNLKPAEGKAHFTHILSTATIQFCSDPLKVVQEAYRVLATSKAHCSDQSQEFVLGIGSWNNADVERFYHAVYGELGIPEKFTPPFSSSAWPGDETGVRQVFENAGFRHVKIEQLVLDDGRSEQESEFWHWEFDNPGLVSMRQAAVEQFGIDRCKAAAAKVYASGREGRGGLRKRPEDLSLGQLQIVGCI</sequence>
<feature type="domain" description="Methyltransferase" evidence="1">
    <location>
        <begin position="45"/>
        <end position="136"/>
    </location>
</feature>
<dbReference type="GO" id="GO:0008168">
    <property type="term" value="F:methyltransferase activity"/>
    <property type="evidence" value="ECO:0007669"/>
    <property type="project" value="UniProtKB-KW"/>
</dbReference>
<accession>A0A6G1KXK4</accession>
<dbReference type="EMBL" id="ML995895">
    <property type="protein sequence ID" value="KAF2765327.1"/>
    <property type="molecule type" value="Genomic_DNA"/>
</dbReference>